<dbReference type="SUPFAM" id="SSF53383">
    <property type="entry name" value="PLP-dependent transferases"/>
    <property type="match status" value="1"/>
</dbReference>
<dbReference type="GO" id="GO:0005960">
    <property type="term" value="C:glycine cleavage complex"/>
    <property type="evidence" value="ECO:0007669"/>
    <property type="project" value="TreeGrafter"/>
</dbReference>
<evidence type="ECO:0000256" key="4">
    <source>
        <dbReference type="ARBA" id="ARBA00023002"/>
    </source>
</evidence>
<dbReference type="InterPro" id="IPR015424">
    <property type="entry name" value="PyrdxlP-dep_Trfase"/>
</dbReference>
<comment type="function">
    <text evidence="2 6">The glycine cleavage system catalyzes the degradation of glycine. The P protein binds the alpha-amino group of glycine through its pyridoxal phosphate cofactor; CO(2) is released and the remaining methylamine moiety is then transferred to the lipoamide cofactor of the H protein.</text>
</comment>
<proteinExistence type="inferred from homology"/>
<dbReference type="InterPro" id="IPR020581">
    <property type="entry name" value="GDC_P"/>
</dbReference>
<evidence type="ECO:0000256" key="3">
    <source>
        <dbReference type="ARBA" id="ARBA00022898"/>
    </source>
</evidence>
<protein>
    <recommendedName>
        <fullName evidence="6">Probable glycine dehydrogenase (decarboxylating) subunit 2</fullName>
        <ecNumber evidence="6">1.4.4.2</ecNumber>
    </recommendedName>
    <alternativeName>
        <fullName evidence="6">Glycine cleavage system P-protein subunit 2</fullName>
    </alternativeName>
    <alternativeName>
        <fullName evidence="6">Glycine decarboxylase subunit 2</fullName>
    </alternativeName>
    <alternativeName>
        <fullName evidence="6">Glycine dehydrogenase (aminomethyl-transferring) subunit 2</fullName>
    </alternativeName>
</protein>
<comment type="cofactor">
    <cofactor evidence="1 6">
        <name>pyridoxal 5'-phosphate</name>
        <dbReference type="ChEBI" id="CHEBI:597326"/>
    </cofactor>
</comment>
<dbReference type="PANTHER" id="PTHR11773">
    <property type="entry name" value="GLYCINE DEHYDROGENASE, DECARBOXYLATING"/>
    <property type="match status" value="1"/>
</dbReference>
<dbReference type="AlphaFoldDB" id="A0A1F7WNG7"/>
<dbReference type="Gene3D" id="6.20.440.10">
    <property type="match status" value="1"/>
</dbReference>
<keyword evidence="3 6" id="KW-0663">Pyridoxal phosphate</keyword>
<feature type="region of interest" description="Disordered" evidence="7">
    <location>
        <begin position="495"/>
        <end position="516"/>
    </location>
</feature>
<evidence type="ECO:0000256" key="2">
    <source>
        <dbReference type="ARBA" id="ARBA00003788"/>
    </source>
</evidence>
<dbReference type="FunFam" id="3.40.640.10:FF:000224">
    <property type="entry name" value="Probable glycine dehydrogenase (decarboxylating) subunit 2"/>
    <property type="match status" value="1"/>
</dbReference>
<dbReference type="PANTHER" id="PTHR11773:SF1">
    <property type="entry name" value="GLYCINE DEHYDROGENASE (DECARBOXYLATING), MITOCHONDRIAL"/>
    <property type="match status" value="1"/>
</dbReference>
<dbReference type="Pfam" id="PF02347">
    <property type="entry name" value="GDC-P"/>
    <property type="match status" value="1"/>
</dbReference>
<dbReference type="Proteomes" id="UP000178735">
    <property type="component" value="Unassembled WGS sequence"/>
</dbReference>
<comment type="catalytic activity">
    <reaction evidence="5 6">
        <text>N(6)-[(R)-lipoyl]-L-lysyl-[glycine-cleavage complex H protein] + glycine + H(+) = N(6)-[(R)-S(8)-aminomethyldihydrolipoyl]-L-lysyl-[glycine-cleavage complex H protein] + CO2</text>
        <dbReference type="Rhea" id="RHEA:24304"/>
        <dbReference type="Rhea" id="RHEA-COMP:10494"/>
        <dbReference type="Rhea" id="RHEA-COMP:10495"/>
        <dbReference type="ChEBI" id="CHEBI:15378"/>
        <dbReference type="ChEBI" id="CHEBI:16526"/>
        <dbReference type="ChEBI" id="CHEBI:57305"/>
        <dbReference type="ChEBI" id="CHEBI:83099"/>
        <dbReference type="ChEBI" id="CHEBI:83143"/>
        <dbReference type="EC" id="1.4.4.2"/>
    </reaction>
</comment>
<dbReference type="NCBIfam" id="NF003346">
    <property type="entry name" value="PRK04366.1"/>
    <property type="match status" value="1"/>
</dbReference>
<accession>A0A1F7WNG7</accession>
<dbReference type="STRING" id="1817813.A2008_02895"/>
<name>A0A1F7WNG7_9BACT</name>
<dbReference type="Pfam" id="PF21478">
    <property type="entry name" value="GcvP2_C"/>
    <property type="match status" value="1"/>
</dbReference>
<comment type="subunit">
    <text evidence="6">The glycine cleavage system is composed of four proteins: P, T, L and H. In this organism, the P 'protein' is a heterodimer of two subunits.</text>
</comment>
<feature type="compositionally biased region" description="Basic and acidic residues" evidence="7">
    <location>
        <begin position="498"/>
        <end position="510"/>
    </location>
</feature>
<evidence type="ECO:0000256" key="1">
    <source>
        <dbReference type="ARBA" id="ARBA00001933"/>
    </source>
</evidence>
<dbReference type="InterPro" id="IPR023012">
    <property type="entry name" value="GcvPB"/>
</dbReference>
<gene>
    <name evidence="6" type="primary">gcvPB</name>
    <name evidence="10" type="ORF">A2008_02895</name>
</gene>
<comment type="similarity">
    <text evidence="6">Belongs to the GcvP family. C-terminal subunit subfamily.</text>
</comment>
<dbReference type="GO" id="GO:0016594">
    <property type="term" value="F:glycine binding"/>
    <property type="evidence" value="ECO:0007669"/>
    <property type="project" value="TreeGrafter"/>
</dbReference>
<evidence type="ECO:0000313" key="11">
    <source>
        <dbReference type="Proteomes" id="UP000178735"/>
    </source>
</evidence>
<dbReference type="Gene3D" id="3.40.640.10">
    <property type="entry name" value="Type I PLP-dependent aspartate aminotransferase-like (Major domain)"/>
    <property type="match status" value="1"/>
</dbReference>
<dbReference type="GO" id="GO:0005829">
    <property type="term" value="C:cytosol"/>
    <property type="evidence" value="ECO:0007669"/>
    <property type="project" value="TreeGrafter"/>
</dbReference>
<dbReference type="InterPro" id="IPR049315">
    <property type="entry name" value="GDC-P_N"/>
</dbReference>
<feature type="modified residue" description="N6-(pyridoxal phosphate)lysine" evidence="6">
    <location>
        <position position="275"/>
    </location>
</feature>
<evidence type="ECO:0000256" key="6">
    <source>
        <dbReference type="HAMAP-Rule" id="MF_00713"/>
    </source>
</evidence>
<dbReference type="InterPro" id="IPR015421">
    <property type="entry name" value="PyrdxlP-dep_Trfase_major"/>
</dbReference>
<organism evidence="10 11">
    <name type="scientific">Candidatus Wallbacteria bacterium GWC2_49_35</name>
    <dbReference type="NCBI Taxonomy" id="1817813"/>
    <lineage>
        <taxon>Bacteria</taxon>
        <taxon>Candidatus Walliibacteriota</taxon>
    </lineage>
</organism>
<dbReference type="CDD" id="cd00613">
    <property type="entry name" value="GDC-P"/>
    <property type="match status" value="1"/>
</dbReference>
<comment type="caution">
    <text evidence="10">The sequence shown here is derived from an EMBL/GenBank/DDBJ whole genome shotgun (WGS) entry which is preliminary data.</text>
</comment>
<dbReference type="GO" id="GO:0004375">
    <property type="term" value="F:glycine dehydrogenase (decarboxylating) activity"/>
    <property type="evidence" value="ECO:0007669"/>
    <property type="project" value="UniProtKB-EC"/>
</dbReference>
<feature type="domain" description="Glycine cleavage system P-protein N-terminal" evidence="8">
    <location>
        <begin position="54"/>
        <end position="302"/>
    </location>
</feature>
<feature type="domain" description="Glycine dehydrogenase C-terminal" evidence="9">
    <location>
        <begin position="357"/>
        <end position="457"/>
    </location>
</feature>
<dbReference type="GO" id="GO:0019464">
    <property type="term" value="P:glycine decarboxylation via glycine cleavage system"/>
    <property type="evidence" value="ECO:0007669"/>
    <property type="project" value="UniProtKB-UniRule"/>
</dbReference>
<evidence type="ECO:0000256" key="5">
    <source>
        <dbReference type="ARBA" id="ARBA00049026"/>
    </source>
</evidence>
<keyword evidence="4 6" id="KW-0560">Oxidoreductase</keyword>
<dbReference type="HAMAP" id="MF_00713">
    <property type="entry name" value="GcvPB"/>
    <property type="match status" value="1"/>
</dbReference>
<dbReference type="EMBL" id="MGFH01000161">
    <property type="protein sequence ID" value="OGM03565.1"/>
    <property type="molecule type" value="Genomic_DNA"/>
</dbReference>
<reference evidence="10 11" key="1">
    <citation type="journal article" date="2016" name="Nat. Commun.">
        <title>Thousands of microbial genomes shed light on interconnected biogeochemical processes in an aquifer system.</title>
        <authorList>
            <person name="Anantharaman K."/>
            <person name="Brown C.T."/>
            <person name="Hug L.A."/>
            <person name="Sharon I."/>
            <person name="Castelle C.J."/>
            <person name="Probst A.J."/>
            <person name="Thomas B.C."/>
            <person name="Singh A."/>
            <person name="Wilkins M.J."/>
            <person name="Karaoz U."/>
            <person name="Brodie E.L."/>
            <person name="Williams K.H."/>
            <person name="Hubbard S.S."/>
            <person name="Banfield J.F."/>
        </authorList>
    </citation>
    <scope>NUCLEOTIDE SEQUENCE [LARGE SCALE GENOMIC DNA]</scope>
</reference>
<evidence type="ECO:0000259" key="8">
    <source>
        <dbReference type="Pfam" id="PF02347"/>
    </source>
</evidence>
<dbReference type="Gene3D" id="3.90.1150.10">
    <property type="entry name" value="Aspartate Aminotransferase, domain 1"/>
    <property type="match status" value="1"/>
</dbReference>
<dbReference type="InterPro" id="IPR049316">
    <property type="entry name" value="GDC-P_C"/>
</dbReference>
<evidence type="ECO:0000259" key="9">
    <source>
        <dbReference type="Pfam" id="PF21478"/>
    </source>
</evidence>
<sequence length="516" mass="56312">MVANLEKLIFEYSKEGRTSFDLPASQVPDSTGGANYPAGMLRSGAEDLPKLPQVSENELMRHFTNLSRLNYSVDVGFYPLGSCTMKYNPKVNERLAALDGIAGAHPLLPDKHCQGMLEIIYNMEKYLCELLGMKRVTMQPLAGAHGELTGIMMIKKYHESRGEKRTKVVVPDSSHGTNPATAAMCGLEIVSIKSDANGFVDLETLRSVMGPDVAAFMLTNPNTLGLFDPNIEKIAAIVHEAGALLYYDGANLNAIMGIARPGDMGFDVTHVNLHKTFSTPHGGGGPGSGPVGVSERLVKFLPQPSVEADQTTGRYFLKEGGSESIGKVAAFYGNFGIVVRAYVYILSLGGRGLTDCSKNAVLNANYLMEKLKKYYELKFDRTCMHEFVLSADNLSQYGITALDVAKRLLDLGYHAPTIYFPLIVHEALMIEPTETECKERLDIFIDSMIQIANEAKNTPELLKNSPQFTVVGRLDETRAARTPIIRCCSCEGCPPPVSKEERAPKAEGGLKRKSAS</sequence>
<dbReference type="EC" id="1.4.4.2" evidence="6"/>
<dbReference type="FunFam" id="3.90.1150.10:FF:000014">
    <property type="entry name" value="Probable glycine dehydrogenase (decarboxylating) subunit 2"/>
    <property type="match status" value="1"/>
</dbReference>
<evidence type="ECO:0000313" key="10">
    <source>
        <dbReference type="EMBL" id="OGM03565.1"/>
    </source>
</evidence>
<evidence type="ECO:0000256" key="7">
    <source>
        <dbReference type="SAM" id="MobiDB-lite"/>
    </source>
</evidence>
<dbReference type="InterPro" id="IPR015422">
    <property type="entry name" value="PyrdxlP-dep_Trfase_small"/>
</dbReference>
<dbReference type="GO" id="GO:0030170">
    <property type="term" value="F:pyridoxal phosphate binding"/>
    <property type="evidence" value="ECO:0007669"/>
    <property type="project" value="TreeGrafter"/>
</dbReference>